<evidence type="ECO:0000313" key="1">
    <source>
        <dbReference type="EMBL" id="GGW90093.1"/>
    </source>
</evidence>
<evidence type="ECO:0000313" key="2">
    <source>
        <dbReference type="Proteomes" id="UP000631300"/>
    </source>
</evidence>
<comment type="caution">
    <text evidence="1">The sequence shown here is derived from an EMBL/GenBank/DDBJ whole genome shotgun (WGS) entry which is preliminary data.</text>
</comment>
<organism evidence="1 2">
    <name type="scientific">Alteromonas halophila</name>
    <dbReference type="NCBI Taxonomy" id="516698"/>
    <lineage>
        <taxon>Bacteria</taxon>
        <taxon>Pseudomonadati</taxon>
        <taxon>Pseudomonadota</taxon>
        <taxon>Gammaproteobacteria</taxon>
        <taxon>Alteromonadales</taxon>
        <taxon>Alteromonadaceae</taxon>
        <taxon>Alteromonas/Salinimonas group</taxon>
        <taxon>Alteromonas</taxon>
    </lineage>
</organism>
<reference evidence="1" key="2">
    <citation type="submission" date="2020-09" db="EMBL/GenBank/DDBJ databases">
        <authorList>
            <person name="Sun Q."/>
            <person name="Kim S."/>
        </authorList>
    </citation>
    <scope>NUCLEOTIDE SEQUENCE</scope>
    <source>
        <strain evidence="1">KCTC 22164</strain>
    </source>
</reference>
<dbReference type="EMBL" id="BMXP01000006">
    <property type="protein sequence ID" value="GGW90093.1"/>
    <property type="molecule type" value="Genomic_DNA"/>
</dbReference>
<dbReference type="Proteomes" id="UP000631300">
    <property type="component" value="Unassembled WGS sequence"/>
</dbReference>
<reference evidence="1" key="1">
    <citation type="journal article" date="2014" name="Int. J. Syst. Evol. Microbiol.">
        <title>Complete genome sequence of Corynebacterium casei LMG S-19264T (=DSM 44701T), isolated from a smear-ripened cheese.</title>
        <authorList>
            <consortium name="US DOE Joint Genome Institute (JGI-PGF)"/>
            <person name="Walter F."/>
            <person name="Albersmeier A."/>
            <person name="Kalinowski J."/>
            <person name="Ruckert C."/>
        </authorList>
    </citation>
    <scope>NUCLEOTIDE SEQUENCE</scope>
    <source>
        <strain evidence="1">KCTC 22164</strain>
    </source>
</reference>
<accession>A0A918JMH6</accession>
<keyword evidence="2" id="KW-1185">Reference proteome</keyword>
<name>A0A918JMH6_9ALTE</name>
<sequence length="82" mass="9666">MSPNFMMWVENDNFTIVDLAESDRKVAADMYQYFVNADEYNAIQACVELDVSREKHYSPSMLDKEAKRQFNWYEQSDDHSGV</sequence>
<proteinExistence type="predicted"/>
<protein>
    <submittedName>
        <fullName evidence="1">Uncharacterized protein</fullName>
    </submittedName>
</protein>
<gene>
    <name evidence="1" type="ORF">GCM10007391_25590</name>
</gene>
<dbReference type="AlphaFoldDB" id="A0A918JMH6"/>